<evidence type="ECO:0000256" key="1">
    <source>
        <dbReference type="SAM" id="Phobius"/>
    </source>
</evidence>
<gene>
    <name evidence="2" type="ORF">ABDJ85_04855</name>
</gene>
<dbReference type="RefSeq" id="WP_347703609.1">
    <property type="nucleotide sequence ID" value="NZ_JBDPZD010000001.1"/>
</dbReference>
<feature type="transmembrane region" description="Helical" evidence="1">
    <location>
        <begin position="6"/>
        <end position="24"/>
    </location>
</feature>
<reference evidence="2 3" key="1">
    <citation type="submission" date="2024-05" db="EMBL/GenBank/DDBJ databases">
        <title>Roseateles sp. DJS-2-20 16S ribosomal RNA gene Genome sequencing and assembly.</title>
        <authorList>
            <person name="Woo H."/>
        </authorList>
    </citation>
    <scope>NUCLEOTIDE SEQUENCE [LARGE SCALE GENOMIC DNA]</scope>
    <source>
        <strain evidence="2 3">DJS-2-20</strain>
    </source>
</reference>
<keyword evidence="1" id="KW-1133">Transmembrane helix</keyword>
<comment type="caution">
    <text evidence="2">The sequence shown here is derived from an EMBL/GenBank/DDBJ whole genome shotgun (WGS) entry which is preliminary data.</text>
</comment>
<evidence type="ECO:0000313" key="2">
    <source>
        <dbReference type="EMBL" id="MEO3690788.1"/>
    </source>
</evidence>
<dbReference type="EMBL" id="JBDPZD010000001">
    <property type="protein sequence ID" value="MEO3690788.1"/>
    <property type="molecule type" value="Genomic_DNA"/>
</dbReference>
<proteinExistence type="predicted"/>
<dbReference type="Proteomes" id="UP001495147">
    <property type="component" value="Unassembled WGS sequence"/>
</dbReference>
<keyword evidence="1" id="KW-0812">Transmembrane</keyword>
<accession>A0ABV0FXZ4</accession>
<keyword evidence="1" id="KW-0472">Membrane</keyword>
<sequence>MSLTPLIWLTGLALPLVGLALWAGPTLWRSLTARYDIAALRPTHPDGADAVSARTALDAEILAWSQADLGTGRAPFWRPGALPDVAQRMSVAVLTGPAPTGQIEALARQLDRDDELAVLAAQSKRQAIALKLAVKWHELWWWRARHPRQAWDCGWLRKDVEALASFRPRRPTLLIAQGLPAPTVTSAVQHLLAAHASYRHAVRLLVLAAAMPQGLVPKLAAAGVPLVCIDAQGAPTPASQNGLAPSLPPPQS</sequence>
<organism evidence="2 3">
    <name type="scientific">Roseateles paludis</name>
    <dbReference type="NCBI Taxonomy" id="3145238"/>
    <lineage>
        <taxon>Bacteria</taxon>
        <taxon>Pseudomonadati</taxon>
        <taxon>Pseudomonadota</taxon>
        <taxon>Betaproteobacteria</taxon>
        <taxon>Burkholderiales</taxon>
        <taxon>Sphaerotilaceae</taxon>
        <taxon>Roseateles</taxon>
    </lineage>
</organism>
<keyword evidence="3" id="KW-1185">Reference proteome</keyword>
<protein>
    <submittedName>
        <fullName evidence="2">Uncharacterized protein</fullName>
    </submittedName>
</protein>
<name>A0ABV0FXZ4_9BURK</name>
<evidence type="ECO:0000313" key="3">
    <source>
        <dbReference type="Proteomes" id="UP001495147"/>
    </source>
</evidence>